<dbReference type="EMBL" id="BAAAQY010000006">
    <property type="protein sequence ID" value="GAA2237391.1"/>
    <property type="molecule type" value="Genomic_DNA"/>
</dbReference>
<accession>A0ABP5QMM8</accession>
<evidence type="ECO:0000256" key="1">
    <source>
        <dbReference type="ARBA" id="ARBA00009320"/>
    </source>
</evidence>
<dbReference type="RefSeq" id="WP_259479775.1">
    <property type="nucleotide sequence ID" value="NZ_BAAAQY010000006.1"/>
</dbReference>
<dbReference type="InterPro" id="IPR036038">
    <property type="entry name" value="Aminotransferase-like"/>
</dbReference>
<dbReference type="SUPFAM" id="SSF56752">
    <property type="entry name" value="D-aminoacid aminotransferase-like PLP-dependent enzymes"/>
    <property type="match status" value="1"/>
</dbReference>
<keyword evidence="2" id="KW-0456">Lyase</keyword>
<proteinExistence type="inferred from homology"/>
<dbReference type="Gene3D" id="3.30.470.10">
    <property type="match status" value="1"/>
</dbReference>
<dbReference type="Pfam" id="PF01063">
    <property type="entry name" value="Aminotran_4"/>
    <property type="match status" value="1"/>
</dbReference>
<dbReference type="InterPro" id="IPR043131">
    <property type="entry name" value="BCAT-like_N"/>
</dbReference>
<protein>
    <submittedName>
        <fullName evidence="2">Aminodeoxychorismate lyase</fullName>
    </submittedName>
</protein>
<keyword evidence="3" id="KW-1185">Reference proteome</keyword>
<gene>
    <name evidence="2" type="ORF">GCM10009851_23050</name>
</gene>
<organism evidence="2 3">
    <name type="scientific">Herbiconiux moechotypicola</name>
    <dbReference type="NCBI Taxonomy" id="637393"/>
    <lineage>
        <taxon>Bacteria</taxon>
        <taxon>Bacillati</taxon>
        <taxon>Actinomycetota</taxon>
        <taxon>Actinomycetes</taxon>
        <taxon>Micrococcales</taxon>
        <taxon>Microbacteriaceae</taxon>
        <taxon>Herbiconiux</taxon>
    </lineage>
</organism>
<dbReference type="InterPro" id="IPR001544">
    <property type="entry name" value="Aminotrans_IV"/>
</dbReference>
<sequence length="303" mass="32059">MAAPVLILVDRPLLGMSGGRRNGDGSSPGFAAADPSAPQLSVFDLGVTRADGVFETVMVSDRNAPALEAHLARLSRSAAALDFPPLDLGVWRDAVAAAVAAHPRVGLLAVKLVLTRGVEGTERPTAWVTAREAPDFTELRRRGLRVITLDRGVPHDLGSRSPWLPAAAKTLSYEVNSAALREAARRGADDAVFVSSDGYVLEATTSSVLLRHGDRFTTPDAGQGGGSSQGIVAGTTVRRAFEVLERLGHTTASEALPVAALTEADGIWLLSSIRRAVPVTRLDRAEREVDHDLTAKLNDELGR</sequence>
<dbReference type="Proteomes" id="UP001500929">
    <property type="component" value="Unassembled WGS sequence"/>
</dbReference>
<comment type="caution">
    <text evidence="2">The sequence shown here is derived from an EMBL/GenBank/DDBJ whole genome shotgun (WGS) entry which is preliminary data.</text>
</comment>
<dbReference type="PANTHER" id="PTHR42743">
    <property type="entry name" value="AMINO-ACID AMINOTRANSFERASE"/>
    <property type="match status" value="1"/>
</dbReference>
<reference evidence="3" key="1">
    <citation type="journal article" date="2019" name="Int. J. Syst. Evol. Microbiol.">
        <title>The Global Catalogue of Microorganisms (GCM) 10K type strain sequencing project: providing services to taxonomists for standard genome sequencing and annotation.</title>
        <authorList>
            <consortium name="The Broad Institute Genomics Platform"/>
            <consortium name="The Broad Institute Genome Sequencing Center for Infectious Disease"/>
            <person name="Wu L."/>
            <person name="Ma J."/>
        </authorList>
    </citation>
    <scope>NUCLEOTIDE SEQUENCE [LARGE SCALE GENOMIC DNA]</scope>
    <source>
        <strain evidence="3">JCM 16117</strain>
    </source>
</reference>
<name>A0ABP5QMM8_9MICO</name>
<evidence type="ECO:0000313" key="2">
    <source>
        <dbReference type="EMBL" id="GAA2237391.1"/>
    </source>
</evidence>
<dbReference type="GO" id="GO:0016829">
    <property type="term" value="F:lyase activity"/>
    <property type="evidence" value="ECO:0007669"/>
    <property type="project" value="UniProtKB-KW"/>
</dbReference>
<dbReference type="PANTHER" id="PTHR42743:SF11">
    <property type="entry name" value="AMINODEOXYCHORISMATE LYASE"/>
    <property type="match status" value="1"/>
</dbReference>
<dbReference type="InterPro" id="IPR050571">
    <property type="entry name" value="Class-IV_PLP-Dep_Aminotrnsfr"/>
</dbReference>
<evidence type="ECO:0000313" key="3">
    <source>
        <dbReference type="Proteomes" id="UP001500929"/>
    </source>
</evidence>
<dbReference type="Gene3D" id="3.20.10.10">
    <property type="entry name" value="D-amino Acid Aminotransferase, subunit A, domain 2"/>
    <property type="match status" value="1"/>
</dbReference>
<comment type="similarity">
    <text evidence="1">Belongs to the class-IV pyridoxal-phosphate-dependent aminotransferase family.</text>
</comment>
<dbReference type="InterPro" id="IPR043132">
    <property type="entry name" value="BCAT-like_C"/>
</dbReference>